<dbReference type="AlphaFoldDB" id="A0A1Q8CXU6"/>
<comment type="caution">
    <text evidence="1">The sequence shown here is derived from an EMBL/GenBank/DDBJ whole genome shotgun (WGS) entry which is preliminary data.</text>
</comment>
<proteinExistence type="predicted"/>
<organism evidence="1 2">
    <name type="scientific">Actinophytocola xanthii</name>
    <dbReference type="NCBI Taxonomy" id="1912961"/>
    <lineage>
        <taxon>Bacteria</taxon>
        <taxon>Bacillati</taxon>
        <taxon>Actinomycetota</taxon>
        <taxon>Actinomycetes</taxon>
        <taxon>Pseudonocardiales</taxon>
        <taxon>Pseudonocardiaceae</taxon>
    </lineage>
</organism>
<gene>
    <name evidence="1" type="ORF">BU204_02095</name>
</gene>
<name>A0A1Q8CXU6_9PSEU</name>
<protein>
    <recommendedName>
        <fullName evidence="3">N-formylglutamate amidohydrolase</fullName>
    </recommendedName>
</protein>
<dbReference type="STRING" id="1912961.BU204_02095"/>
<dbReference type="RefSeq" id="WP_075123779.1">
    <property type="nucleotide sequence ID" value="NZ_MSIE01000002.1"/>
</dbReference>
<sequence length="289" mass="31046">MGVVIPLAVAAVLAPPPDDTRDRTDLRADLRRFAADMPTTSGYTRPSRAERATIRDGLRHVLGGHRNHAETTLAGIGYVLRRRVDSGTGRPFDELSDATERSRGWGRVVVDLGSTVQVGLEVPHPGADLGSEALGAELFRRVPGSVLVVAGAHRRAAPERWADVAHAPDSAFQAVHELLVRHGLPVIQLHGFRNETAPGCGVVVSAGPELRSPYVDRLAARLESAGLSVCRAWRPGCHRALAGTTNVQARFSAARGGDFAHVEVSREVRDSDEARERVVSALSRQAVAW</sequence>
<reference evidence="1 2" key="1">
    <citation type="submission" date="2016-12" db="EMBL/GenBank/DDBJ databases">
        <title>The draft genome sequence of Actinophytocola sp. 11-183.</title>
        <authorList>
            <person name="Wang W."/>
            <person name="Yuan L."/>
        </authorList>
    </citation>
    <scope>NUCLEOTIDE SEQUENCE [LARGE SCALE GENOMIC DNA]</scope>
    <source>
        <strain evidence="1 2">11-183</strain>
    </source>
</reference>
<accession>A0A1Q8CXU6</accession>
<evidence type="ECO:0000313" key="2">
    <source>
        <dbReference type="Proteomes" id="UP000185596"/>
    </source>
</evidence>
<dbReference type="EMBL" id="MSIE01000002">
    <property type="protein sequence ID" value="OLF19177.1"/>
    <property type="molecule type" value="Genomic_DNA"/>
</dbReference>
<evidence type="ECO:0008006" key="3">
    <source>
        <dbReference type="Google" id="ProtNLM"/>
    </source>
</evidence>
<evidence type="ECO:0000313" key="1">
    <source>
        <dbReference type="EMBL" id="OLF19177.1"/>
    </source>
</evidence>
<keyword evidence="2" id="KW-1185">Reference proteome</keyword>
<dbReference type="Proteomes" id="UP000185596">
    <property type="component" value="Unassembled WGS sequence"/>
</dbReference>
<dbReference type="OrthoDB" id="5493436at2"/>